<dbReference type="GO" id="GO:0005737">
    <property type="term" value="C:cytoplasm"/>
    <property type="evidence" value="ECO:0007669"/>
    <property type="project" value="TreeGrafter"/>
</dbReference>
<dbReference type="EMBL" id="BMKR01000020">
    <property type="protein sequence ID" value="GGF92752.1"/>
    <property type="molecule type" value="Genomic_DNA"/>
</dbReference>
<dbReference type="Proteomes" id="UP000637643">
    <property type="component" value="Unassembled WGS sequence"/>
</dbReference>
<keyword evidence="3" id="KW-1185">Reference proteome</keyword>
<dbReference type="PANTHER" id="PTHR43792">
    <property type="entry name" value="GNAT FAMILY, PUTATIVE (AFU_ORTHOLOGUE AFUA_3G00765)-RELATED-RELATED"/>
    <property type="match status" value="1"/>
</dbReference>
<name>A0A917CLZ2_9BACL</name>
<reference evidence="2" key="2">
    <citation type="submission" date="2020-09" db="EMBL/GenBank/DDBJ databases">
        <authorList>
            <person name="Sun Q."/>
            <person name="Zhou Y."/>
        </authorList>
    </citation>
    <scope>NUCLEOTIDE SEQUENCE</scope>
    <source>
        <strain evidence="2">CGMCC 1.16134</strain>
    </source>
</reference>
<dbReference type="SUPFAM" id="SSF55729">
    <property type="entry name" value="Acyl-CoA N-acyltransferases (Nat)"/>
    <property type="match status" value="1"/>
</dbReference>
<dbReference type="GO" id="GO:0008999">
    <property type="term" value="F:protein-N-terminal-alanine acetyltransferase activity"/>
    <property type="evidence" value="ECO:0007669"/>
    <property type="project" value="TreeGrafter"/>
</dbReference>
<dbReference type="InterPro" id="IPR016181">
    <property type="entry name" value="Acyl_CoA_acyltransferase"/>
</dbReference>
<proteinExistence type="predicted"/>
<comment type="caution">
    <text evidence="2">The sequence shown here is derived from an EMBL/GenBank/DDBJ whole genome shotgun (WGS) entry which is preliminary data.</text>
</comment>
<gene>
    <name evidence="2" type="ORF">GCM10010912_42220</name>
</gene>
<accession>A0A917CLZ2</accession>
<dbReference type="PROSITE" id="PS51186">
    <property type="entry name" value="GNAT"/>
    <property type="match status" value="1"/>
</dbReference>
<dbReference type="CDD" id="cd04301">
    <property type="entry name" value="NAT_SF"/>
    <property type="match status" value="1"/>
</dbReference>
<dbReference type="Pfam" id="PF13302">
    <property type="entry name" value="Acetyltransf_3"/>
    <property type="match status" value="1"/>
</dbReference>
<dbReference type="Gene3D" id="3.40.630.30">
    <property type="match status" value="1"/>
</dbReference>
<sequence>MNTEFPVMTTSRLVLRRMVASDSKDMMEYFTDEQVLKFYGLQPFESEQEALEEIGWYDQILETGEGIRWALQTEEGRVIGSCGFLNRNQRHRRAEIGFELSRSHWGQGLMLEAIAAVLDYGFRTLELNRIQALVEPGNAQCLRLLEKAGFRREGLLTQYEYTVGKYDDLYMCAVVKSELRKYD</sequence>
<dbReference type="AlphaFoldDB" id="A0A917CLZ2"/>
<evidence type="ECO:0000259" key="1">
    <source>
        <dbReference type="PROSITE" id="PS51186"/>
    </source>
</evidence>
<evidence type="ECO:0000313" key="2">
    <source>
        <dbReference type="EMBL" id="GGF92752.1"/>
    </source>
</evidence>
<feature type="domain" description="N-acetyltransferase" evidence="1">
    <location>
        <begin position="13"/>
        <end position="172"/>
    </location>
</feature>
<reference evidence="2" key="1">
    <citation type="journal article" date="2014" name="Int. J. Syst. Evol. Microbiol.">
        <title>Complete genome sequence of Corynebacterium casei LMG S-19264T (=DSM 44701T), isolated from a smear-ripened cheese.</title>
        <authorList>
            <consortium name="US DOE Joint Genome Institute (JGI-PGF)"/>
            <person name="Walter F."/>
            <person name="Albersmeier A."/>
            <person name="Kalinowski J."/>
            <person name="Ruckert C."/>
        </authorList>
    </citation>
    <scope>NUCLEOTIDE SEQUENCE</scope>
    <source>
        <strain evidence="2">CGMCC 1.16134</strain>
    </source>
</reference>
<dbReference type="PANTHER" id="PTHR43792:SF9">
    <property type="entry name" value="RIBOSOMAL-PROTEIN-ALANINE ACETYLTRANSFERASE"/>
    <property type="match status" value="1"/>
</dbReference>
<protein>
    <submittedName>
        <fullName evidence="2">N-acetyltransferase</fullName>
    </submittedName>
</protein>
<dbReference type="InterPro" id="IPR000182">
    <property type="entry name" value="GNAT_dom"/>
</dbReference>
<dbReference type="RefSeq" id="WP_189028397.1">
    <property type="nucleotide sequence ID" value="NZ_BMKR01000020.1"/>
</dbReference>
<evidence type="ECO:0000313" key="3">
    <source>
        <dbReference type="Proteomes" id="UP000637643"/>
    </source>
</evidence>
<organism evidence="2 3">
    <name type="scientific">Paenibacillus albidus</name>
    <dbReference type="NCBI Taxonomy" id="2041023"/>
    <lineage>
        <taxon>Bacteria</taxon>
        <taxon>Bacillati</taxon>
        <taxon>Bacillota</taxon>
        <taxon>Bacilli</taxon>
        <taxon>Bacillales</taxon>
        <taxon>Paenibacillaceae</taxon>
        <taxon>Paenibacillus</taxon>
    </lineage>
</organism>
<dbReference type="InterPro" id="IPR051531">
    <property type="entry name" value="N-acetyltransferase"/>
</dbReference>